<dbReference type="KEGG" id="vda:VDAG_04924"/>
<dbReference type="Proteomes" id="UP000001611">
    <property type="component" value="Chromosome 3"/>
</dbReference>
<name>G2X3D9_VERDV</name>
<evidence type="ECO:0000313" key="2">
    <source>
        <dbReference type="EMBL" id="EGY23486.1"/>
    </source>
</evidence>
<feature type="compositionally biased region" description="Polar residues" evidence="1">
    <location>
        <begin position="133"/>
        <end position="157"/>
    </location>
</feature>
<evidence type="ECO:0000256" key="1">
    <source>
        <dbReference type="SAM" id="MobiDB-lite"/>
    </source>
</evidence>
<dbReference type="eggNOG" id="ENOG502TFC7">
    <property type="taxonomic scope" value="Eukaryota"/>
</dbReference>
<gene>
    <name evidence="2" type="ORF">VDAG_04924</name>
</gene>
<feature type="region of interest" description="Disordered" evidence="1">
    <location>
        <begin position="133"/>
        <end position="194"/>
    </location>
</feature>
<dbReference type="AlphaFoldDB" id="G2X3D9"/>
<proteinExistence type="predicted"/>
<keyword evidence="3" id="KW-1185">Reference proteome</keyword>
<protein>
    <submittedName>
        <fullName evidence="2">Uncharacterized protein</fullName>
    </submittedName>
</protein>
<sequence length="394" mass="44054">MFEEVQQHITAAEVNEASDLKRIGQQRLRDISGTVPTCFTFNVPLSSPEYDASVTIEVKPIVRENSLHPLYDILIHCEASSSSDHVDELAKKVQEVYDTYIQAVRWKFDRHCFEANPSRRRCTECPSLASEGSTMRQTLQQEPVCSPGSQSTEPTQFSSLTPLLVPTTPSTSGKRGPPSIVAEDSRPVKRPKARQTVDEVSRGLISTISKGLKMVQKKDMFAFDQSNMQHIFSKCLQANLSGLLLDKFLLTLASEFRKRMRHSKHGARLAMWSDWYFSACLQYARCRTGIKERNHDQDRSSNAVYVLHSIVNNLLFSDGISALSVIAAVAACGQVLSAAAHRTAQEQELIIETVTEALRRRLHHPEWYAVPVPMVWISANGLVCDGSFWASCVA</sequence>
<dbReference type="RefSeq" id="XP_009652823.1">
    <property type="nucleotide sequence ID" value="XM_009654528.1"/>
</dbReference>
<evidence type="ECO:0000313" key="3">
    <source>
        <dbReference type="Proteomes" id="UP000001611"/>
    </source>
</evidence>
<reference evidence="2 3" key="1">
    <citation type="submission" date="2008-03" db="EMBL/GenBank/DDBJ databases">
        <title>The Genome Sequence of Verticillium dahliae VdLs.17.</title>
        <authorList>
            <consortium name="The Broad Institute Genome Sequencing Platform"/>
            <person name="Ma L.-J.J."/>
            <person name="Klosterman S.J."/>
            <person name="Subbarao K."/>
            <person name="Dobinson K."/>
            <person name="Veronese P."/>
            <person name="Kang S."/>
            <person name="Gold S.E."/>
            <person name="Young S."/>
            <person name="Jaffe D."/>
            <person name="Gnerre S."/>
            <person name="Berlin A."/>
            <person name="Heiman D."/>
            <person name="Hepburn T."/>
            <person name="Sykes S."/>
            <person name="Alvarado L."/>
            <person name="Kodira C.D."/>
            <person name="Lander E."/>
            <person name="Galagan J."/>
            <person name="Nusbaum C."/>
            <person name="Birren B."/>
        </authorList>
    </citation>
    <scope>NUCLEOTIDE SEQUENCE [LARGE SCALE GENOMIC DNA]</scope>
    <source>
        <strain evidence="3">VdLs.17 / ATCC MYA-4575 / FGSC 10137</strain>
    </source>
</reference>
<dbReference type="EMBL" id="DS572702">
    <property type="protein sequence ID" value="EGY23486.1"/>
    <property type="molecule type" value="Genomic_DNA"/>
</dbReference>
<accession>G2X3D9</accession>
<feature type="compositionally biased region" description="Low complexity" evidence="1">
    <location>
        <begin position="158"/>
        <end position="172"/>
    </location>
</feature>
<dbReference type="GeneID" id="20706387"/>
<dbReference type="STRING" id="498257.G2X3D9"/>
<organism evidence="2 3">
    <name type="scientific">Verticillium dahliae (strain VdLs.17 / ATCC MYA-4575 / FGSC 10137)</name>
    <name type="common">Verticillium wilt</name>
    <dbReference type="NCBI Taxonomy" id="498257"/>
    <lineage>
        <taxon>Eukaryota</taxon>
        <taxon>Fungi</taxon>
        <taxon>Dikarya</taxon>
        <taxon>Ascomycota</taxon>
        <taxon>Pezizomycotina</taxon>
        <taxon>Sordariomycetes</taxon>
        <taxon>Hypocreomycetidae</taxon>
        <taxon>Glomerellales</taxon>
        <taxon>Plectosphaerellaceae</taxon>
        <taxon>Verticillium</taxon>
    </lineage>
</organism>
<dbReference type="InParanoid" id="G2X3D9"/>
<dbReference type="HOGENOM" id="CLU_700574_0_0_1"/>